<dbReference type="InterPro" id="IPR022603">
    <property type="entry name" value="DUF3152"/>
</dbReference>
<dbReference type="SUPFAM" id="SSF55486">
    <property type="entry name" value="Metalloproteases ('zincins'), catalytic domain"/>
    <property type="match status" value="1"/>
</dbReference>
<proteinExistence type="predicted"/>
<sequence length="158" mass="18007">MTVKTYHVSIDPDVIEKYKIYNSGERQIDFYIMAYLNSPDGWSQDGYFFEPTEKIKADVWIRLSMSKTIEKICGLPAMLSCAILGGREMYLCAERWFNGSEESRLSLEDYRQYMVSHEMGHILGKKHVKCPGKGKPAPIMLQQTLGIGECIPNTNVKG</sequence>
<evidence type="ECO:0000259" key="1">
    <source>
        <dbReference type="Pfam" id="PF11350"/>
    </source>
</evidence>
<name>A0A6C0B0R5_9ZZZZ</name>
<protein>
    <recommendedName>
        <fullName evidence="1">DUF3152 domain-containing protein</fullName>
    </recommendedName>
</protein>
<feature type="domain" description="DUF3152" evidence="1">
    <location>
        <begin position="19"/>
        <end position="147"/>
    </location>
</feature>
<dbReference type="EMBL" id="MN739048">
    <property type="protein sequence ID" value="QHS85692.1"/>
    <property type="molecule type" value="Genomic_DNA"/>
</dbReference>
<dbReference type="AlphaFoldDB" id="A0A6C0B0R5"/>
<dbReference type="Pfam" id="PF11350">
    <property type="entry name" value="DUF3152"/>
    <property type="match status" value="1"/>
</dbReference>
<reference evidence="2" key="1">
    <citation type="journal article" date="2020" name="Nature">
        <title>Giant virus diversity and host interactions through global metagenomics.</title>
        <authorList>
            <person name="Schulz F."/>
            <person name="Roux S."/>
            <person name="Paez-Espino D."/>
            <person name="Jungbluth S."/>
            <person name="Walsh D.A."/>
            <person name="Denef V.J."/>
            <person name="McMahon K.D."/>
            <person name="Konstantinidis K.T."/>
            <person name="Eloe-Fadrosh E.A."/>
            <person name="Kyrpides N.C."/>
            <person name="Woyke T."/>
        </authorList>
    </citation>
    <scope>NUCLEOTIDE SEQUENCE</scope>
    <source>
        <strain evidence="2">GVMAG-M-3300009185-36</strain>
    </source>
</reference>
<evidence type="ECO:0000313" key="2">
    <source>
        <dbReference type="EMBL" id="QHS85692.1"/>
    </source>
</evidence>
<organism evidence="2">
    <name type="scientific">viral metagenome</name>
    <dbReference type="NCBI Taxonomy" id="1070528"/>
    <lineage>
        <taxon>unclassified sequences</taxon>
        <taxon>metagenomes</taxon>
        <taxon>organismal metagenomes</taxon>
    </lineage>
</organism>
<accession>A0A6C0B0R5</accession>